<dbReference type="Gene3D" id="2.40.50.230">
    <property type="entry name" value="Gp5 N-terminal domain"/>
    <property type="match status" value="1"/>
</dbReference>
<dbReference type="Proteomes" id="UP000182489">
    <property type="component" value="Unassembled WGS sequence"/>
</dbReference>
<reference evidence="1 2" key="1">
    <citation type="submission" date="2016-11" db="EMBL/GenBank/DDBJ databases">
        <authorList>
            <person name="Varghese N."/>
            <person name="Submissions S."/>
        </authorList>
    </citation>
    <scope>NUCLEOTIDE SEQUENCE [LARGE SCALE GENOMIC DNA]</scope>
    <source>
        <strain evidence="1 2">NFR18</strain>
    </source>
</reference>
<comment type="caution">
    <text evidence="1">The sequence shown here is derived from an EMBL/GenBank/DDBJ whole genome shotgun (WGS) entry which is preliminary data.</text>
</comment>
<dbReference type="InterPro" id="IPR037026">
    <property type="entry name" value="Vgr_OB-fold_dom_sf"/>
</dbReference>
<gene>
    <name evidence="1" type="ORF">SAMN03097694_0658</name>
</gene>
<evidence type="ECO:0000313" key="1">
    <source>
        <dbReference type="EMBL" id="SFX08395.1"/>
    </source>
</evidence>
<evidence type="ECO:0000313" key="2">
    <source>
        <dbReference type="Proteomes" id="UP000182489"/>
    </source>
</evidence>
<protein>
    <submittedName>
        <fullName evidence="1">Uncharacterized protein</fullName>
    </submittedName>
</protein>
<accession>A0AB38C2P2</accession>
<name>A0AB38C2P2_9BURK</name>
<organism evidence="1 2">
    <name type="scientific">Janthinobacterium lividum</name>
    <dbReference type="NCBI Taxonomy" id="29581"/>
    <lineage>
        <taxon>Bacteria</taxon>
        <taxon>Pseudomonadati</taxon>
        <taxon>Pseudomonadota</taxon>
        <taxon>Betaproteobacteria</taxon>
        <taxon>Burkholderiales</taxon>
        <taxon>Oxalobacteraceae</taxon>
        <taxon>Janthinobacterium</taxon>
    </lineage>
</organism>
<proteinExistence type="predicted"/>
<sequence length="66" mass="7412">MHCMNADLSDLLRLLQNLIRLGTIAEVNGAKARAAWADTHHRMAELGHAARRQHAHLVDAHRGSRR</sequence>
<dbReference type="AlphaFoldDB" id="A0AB38C2P2"/>
<dbReference type="EMBL" id="FPKH01000001">
    <property type="protein sequence ID" value="SFX08395.1"/>
    <property type="molecule type" value="Genomic_DNA"/>
</dbReference>